<evidence type="ECO:0000256" key="1">
    <source>
        <dbReference type="ARBA" id="ARBA00004141"/>
    </source>
</evidence>
<evidence type="ECO:0000313" key="8">
    <source>
        <dbReference type="Proteomes" id="UP000241546"/>
    </source>
</evidence>
<dbReference type="Gene3D" id="1.20.1740.10">
    <property type="entry name" value="Amino acid/polyamine transporter I"/>
    <property type="match status" value="1"/>
</dbReference>
<gene>
    <name evidence="7" type="ORF">BBK36DRAFT_1126386</name>
</gene>
<dbReference type="GO" id="GO:0016020">
    <property type="term" value="C:membrane"/>
    <property type="evidence" value="ECO:0007669"/>
    <property type="project" value="UniProtKB-SubCell"/>
</dbReference>
<feature type="transmembrane region" description="Helical" evidence="6">
    <location>
        <begin position="241"/>
        <end position="262"/>
    </location>
</feature>
<feature type="transmembrane region" description="Helical" evidence="6">
    <location>
        <begin position="454"/>
        <end position="473"/>
    </location>
</feature>
<feature type="transmembrane region" description="Helical" evidence="6">
    <location>
        <begin position="172"/>
        <end position="193"/>
    </location>
</feature>
<feature type="transmembrane region" description="Helical" evidence="6">
    <location>
        <begin position="416"/>
        <end position="434"/>
    </location>
</feature>
<sequence>MSSDGKEAHNIDGVAIDFINDGDDERGNAADRADMYRMGKVQEMKRNFRFLTIFGFSMILMASWEFSLSVATIGLINGGTAGLIWMFFICWMGFLLVNTTMAEMASMAPTSGGQYHWVSEFAPPQHQKFISYLMGWMCVLGWQTSCASSAFIAGTQIQGLVVLNYPEYVPKLWHGTLLTVAVAAFSVSFNTVLARKLPLIEALILVIHVFAFFGILVTLWILSPTADARAVFTEFSDGGGWGSLGGSTLVGVLAGILPLLGADAAVHMSEELRDASRTLPRSMILTTIFNGALGWIMVITFAFCIGDLEEVITSPTGYPFMQVFYNTTKSASSATAMSVFVVAMSLFSNLTMVATASRQLFAFARDHAVPFSPWFSSIRAGWDVPFNAILTTFLISTLLSLINIGSAVALNSITSLATTSLLSSYIVSTGCMIWRRWTKSPLLRSKFSLGQWGLLINIASEAFLIIIFVLAFMPGNPNPTPSQMNWNIVIYGGVSLFSLAYYFIRGAQRYEGPVAYVRRL</sequence>
<feature type="transmembrane region" description="Helical" evidence="6">
    <location>
        <begin position="70"/>
        <end position="97"/>
    </location>
</feature>
<evidence type="ECO:0000256" key="4">
    <source>
        <dbReference type="ARBA" id="ARBA00022989"/>
    </source>
</evidence>
<dbReference type="AlphaFoldDB" id="A0A2T4B1P4"/>
<accession>A0A2T4B1P4</accession>
<dbReference type="Proteomes" id="UP000241546">
    <property type="component" value="Unassembled WGS sequence"/>
</dbReference>
<evidence type="ECO:0000256" key="3">
    <source>
        <dbReference type="ARBA" id="ARBA00022692"/>
    </source>
</evidence>
<evidence type="ECO:0000256" key="5">
    <source>
        <dbReference type="ARBA" id="ARBA00023136"/>
    </source>
</evidence>
<feature type="transmembrane region" description="Helical" evidence="6">
    <location>
        <begin position="47"/>
        <end position="64"/>
    </location>
</feature>
<evidence type="ECO:0000256" key="6">
    <source>
        <dbReference type="SAM" id="Phobius"/>
    </source>
</evidence>
<name>A0A2T4B1P4_9HYPO</name>
<organism evidence="7 8">
    <name type="scientific">Trichoderma citrinoviride</name>
    <dbReference type="NCBI Taxonomy" id="58853"/>
    <lineage>
        <taxon>Eukaryota</taxon>
        <taxon>Fungi</taxon>
        <taxon>Dikarya</taxon>
        <taxon>Ascomycota</taxon>
        <taxon>Pezizomycotina</taxon>
        <taxon>Sordariomycetes</taxon>
        <taxon>Hypocreomycetidae</taxon>
        <taxon>Hypocreales</taxon>
        <taxon>Hypocreaceae</taxon>
        <taxon>Trichoderma</taxon>
    </lineage>
</organism>
<keyword evidence="5 6" id="KW-0472">Membrane</keyword>
<feature type="transmembrane region" description="Helical" evidence="6">
    <location>
        <begin position="283"/>
        <end position="303"/>
    </location>
</feature>
<protein>
    <submittedName>
        <fullName evidence="7">Amino acid transporter</fullName>
    </submittedName>
</protein>
<feature type="transmembrane region" description="Helical" evidence="6">
    <location>
        <begin position="334"/>
        <end position="356"/>
    </location>
</feature>
<feature type="transmembrane region" description="Helical" evidence="6">
    <location>
        <begin position="386"/>
        <end position="410"/>
    </location>
</feature>
<dbReference type="InterPro" id="IPR002293">
    <property type="entry name" value="AA/rel_permease1"/>
</dbReference>
<dbReference type="PIRSF" id="PIRSF006060">
    <property type="entry name" value="AA_transporter"/>
    <property type="match status" value="1"/>
</dbReference>
<keyword evidence="8" id="KW-1185">Reference proteome</keyword>
<feature type="transmembrane region" description="Helical" evidence="6">
    <location>
        <begin position="129"/>
        <end position="152"/>
    </location>
</feature>
<dbReference type="EMBL" id="KZ680219">
    <property type="protein sequence ID" value="PTB63249.1"/>
    <property type="molecule type" value="Genomic_DNA"/>
</dbReference>
<feature type="transmembrane region" description="Helical" evidence="6">
    <location>
        <begin position="200"/>
        <end position="221"/>
    </location>
</feature>
<dbReference type="PANTHER" id="PTHR45649:SF2">
    <property type="entry name" value="ACID PERMEASE, PUTATIVE-RELATED"/>
    <property type="match status" value="1"/>
</dbReference>
<comment type="subcellular location">
    <subcellularLocation>
        <location evidence="1">Membrane</location>
        <topology evidence="1">Multi-pass membrane protein</topology>
    </subcellularLocation>
</comment>
<keyword evidence="4 6" id="KW-1133">Transmembrane helix</keyword>
<dbReference type="Pfam" id="PF13520">
    <property type="entry name" value="AA_permease_2"/>
    <property type="match status" value="1"/>
</dbReference>
<dbReference type="OrthoDB" id="3257095at2759"/>
<dbReference type="GO" id="GO:0022857">
    <property type="term" value="F:transmembrane transporter activity"/>
    <property type="evidence" value="ECO:0007669"/>
    <property type="project" value="InterPro"/>
</dbReference>
<dbReference type="PANTHER" id="PTHR45649">
    <property type="entry name" value="AMINO-ACID PERMEASE BAT1"/>
    <property type="match status" value="1"/>
</dbReference>
<dbReference type="GeneID" id="36599491"/>
<reference evidence="8" key="1">
    <citation type="submission" date="2016-07" db="EMBL/GenBank/DDBJ databases">
        <title>Multiple horizontal gene transfer events from other fungi enriched the ability of initially mycotrophic Trichoderma (Ascomycota) to feed on dead plant biomass.</title>
        <authorList>
            <consortium name="DOE Joint Genome Institute"/>
            <person name="Atanasova L."/>
            <person name="Chenthamara K."/>
            <person name="Zhang J."/>
            <person name="Grujic M."/>
            <person name="Henrissat B."/>
            <person name="Kuo A."/>
            <person name="Aerts A."/>
            <person name="Salamov A."/>
            <person name="Lipzen A."/>
            <person name="Labutti K."/>
            <person name="Barry K."/>
            <person name="Miao Y."/>
            <person name="Rahimi M.J."/>
            <person name="Shen Q."/>
            <person name="Grigoriev I.V."/>
            <person name="Kubicek C.P."/>
            <person name="Druzhinina I.S."/>
        </authorList>
    </citation>
    <scope>NUCLEOTIDE SEQUENCE [LARGE SCALE GENOMIC DNA]</scope>
    <source>
        <strain evidence="8">TUCIM 6016</strain>
    </source>
</reference>
<evidence type="ECO:0000313" key="7">
    <source>
        <dbReference type="EMBL" id="PTB63249.1"/>
    </source>
</evidence>
<feature type="transmembrane region" description="Helical" evidence="6">
    <location>
        <begin position="485"/>
        <end position="504"/>
    </location>
</feature>
<keyword evidence="2" id="KW-0813">Transport</keyword>
<keyword evidence="3 6" id="KW-0812">Transmembrane</keyword>
<evidence type="ECO:0000256" key="2">
    <source>
        <dbReference type="ARBA" id="ARBA00022448"/>
    </source>
</evidence>
<proteinExistence type="predicted"/>
<dbReference type="RefSeq" id="XP_024746569.1">
    <property type="nucleotide sequence ID" value="XM_024891373.1"/>
</dbReference>